<feature type="domain" description="AFP-like" evidence="1">
    <location>
        <begin position="308"/>
        <end position="366"/>
    </location>
</feature>
<name>A0A1F4Y0Q1_9BACT</name>
<dbReference type="Proteomes" id="UP000176943">
    <property type="component" value="Unassembled WGS sequence"/>
</dbReference>
<dbReference type="EMBL" id="MEWY01000003">
    <property type="protein sequence ID" value="OGC87376.1"/>
    <property type="molecule type" value="Genomic_DNA"/>
</dbReference>
<evidence type="ECO:0000313" key="2">
    <source>
        <dbReference type="EMBL" id="OGC87376.1"/>
    </source>
</evidence>
<dbReference type="SUPFAM" id="SSF51269">
    <property type="entry name" value="AFP III-like domain"/>
    <property type="match status" value="1"/>
</dbReference>
<evidence type="ECO:0000259" key="1">
    <source>
        <dbReference type="PROSITE" id="PS50844"/>
    </source>
</evidence>
<reference evidence="2 3" key="1">
    <citation type="journal article" date="2016" name="Nat. Commun.">
        <title>Thousands of microbial genomes shed light on interconnected biogeochemical processes in an aquifer system.</title>
        <authorList>
            <person name="Anantharaman K."/>
            <person name="Brown C.T."/>
            <person name="Hug L.A."/>
            <person name="Sharon I."/>
            <person name="Castelle C.J."/>
            <person name="Probst A.J."/>
            <person name="Thomas B.C."/>
            <person name="Singh A."/>
            <person name="Wilkins M.J."/>
            <person name="Karaoz U."/>
            <person name="Brodie E.L."/>
            <person name="Williams K.H."/>
            <person name="Hubbard S.S."/>
            <person name="Banfield J.F."/>
        </authorList>
    </citation>
    <scope>NUCLEOTIDE SEQUENCE [LARGE SCALE GENOMIC DNA]</scope>
</reference>
<gene>
    <name evidence="2" type="ORF">A3B33_00265</name>
</gene>
<dbReference type="InterPro" id="IPR036732">
    <property type="entry name" value="AFP_Neu5c_C_sf"/>
</dbReference>
<dbReference type="Gene3D" id="3.90.1210.10">
    <property type="entry name" value="Antifreeze-like/N-acetylneuraminic acid synthase C-terminal domain"/>
    <property type="match status" value="1"/>
</dbReference>
<dbReference type="InterPro" id="IPR006190">
    <property type="entry name" value="SAF_AFP_Neu5Ac"/>
</dbReference>
<dbReference type="SUPFAM" id="SSF51569">
    <property type="entry name" value="Aldolase"/>
    <property type="match status" value="1"/>
</dbReference>
<comment type="caution">
    <text evidence="2">The sequence shown here is derived from an EMBL/GenBank/DDBJ whole genome shotgun (WGS) entry which is preliminary data.</text>
</comment>
<protein>
    <recommendedName>
        <fullName evidence="1">AFP-like domain-containing protein</fullName>
    </recommendedName>
</protein>
<dbReference type="SMART" id="SM00858">
    <property type="entry name" value="SAF"/>
    <property type="match status" value="1"/>
</dbReference>
<dbReference type="PANTHER" id="PTHR42966">
    <property type="entry name" value="N-ACETYLNEURAMINATE SYNTHASE"/>
    <property type="match status" value="1"/>
</dbReference>
<dbReference type="PANTHER" id="PTHR42966:SF1">
    <property type="entry name" value="SIALIC ACID SYNTHASE"/>
    <property type="match status" value="1"/>
</dbReference>
<dbReference type="Pfam" id="PF03102">
    <property type="entry name" value="NeuB"/>
    <property type="match status" value="1"/>
</dbReference>
<organism evidence="2 3">
    <name type="scientific">Candidatus Adlerbacteria bacterium RIFCSPLOWO2_01_FULL_54_16</name>
    <dbReference type="NCBI Taxonomy" id="1797244"/>
    <lineage>
        <taxon>Bacteria</taxon>
        <taxon>Candidatus Adleribacteriota</taxon>
    </lineage>
</organism>
<dbReference type="GO" id="GO:0047444">
    <property type="term" value="F:N-acylneuraminate-9-phosphate synthase activity"/>
    <property type="evidence" value="ECO:0007669"/>
    <property type="project" value="TreeGrafter"/>
</dbReference>
<dbReference type="PROSITE" id="PS50844">
    <property type="entry name" value="AFP_LIKE"/>
    <property type="match status" value="1"/>
</dbReference>
<dbReference type="InterPro" id="IPR057736">
    <property type="entry name" value="SAF_PseI/NeuA/NeuB"/>
</dbReference>
<sequence>MHGRTSELREKLRHAPEWVYLGPNKVGRGHPTYFIAEIGNNHNGDFYLAKRSIEEAAKAGAHAVKFQKRSVHDTFAKELRDKPQTKDEIKGKTYGEYREGLEFSFDDFIRLKEIADFNGVAFFATPFDLPSVDFLEKAGMPFYKIASFDVTNIPLLERVARTNKPIILSTGMATLEEVDEAVTTVLAHHANLIVLHCVSVYPSPDEHINLGAMRLLKRLYAPLPIGYSGHEQDILPTLMAIAHGATIVERHFTLSKLLPGPDHASVSIDPGSFKEMMDAAARIHVLYGKGEKELLEQERITRNKHAKSIVASIPIANGTVITETMLTCKSPGYGLRPRELSVVVGKRASHDIMADTVLRHEDIEWEPALSGVLPAREKNA</sequence>
<proteinExistence type="predicted"/>
<dbReference type="CDD" id="cd11615">
    <property type="entry name" value="SAF_NeuB_like"/>
    <property type="match status" value="1"/>
</dbReference>
<dbReference type="Gene3D" id="3.20.20.70">
    <property type="entry name" value="Aldolase class I"/>
    <property type="match status" value="1"/>
</dbReference>
<dbReference type="InterPro" id="IPR051690">
    <property type="entry name" value="PseI-like"/>
</dbReference>
<dbReference type="InterPro" id="IPR013785">
    <property type="entry name" value="Aldolase_TIM"/>
</dbReference>
<dbReference type="AlphaFoldDB" id="A0A1F4Y0Q1"/>
<dbReference type="InterPro" id="IPR013974">
    <property type="entry name" value="SAF"/>
</dbReference>
<evidence type="ECO:0000313" key="3">
    <source>
        <dbReference type="Proteomes" id="UP000176943"/>
    </source>
</evidence>
<dbReference type="GO" id="GO:0016051">
    <property type="term" value="P:carbohydrate biosynthetic process"/>
    <property type="evidence" value="ECO:0007669"/>
    <property type="project" value="InterPro"/>
</dbReference>
<dbReference type="Pfam" id="PF08666">
    <property type="entry name" value="SAF"/>
    <property type="match status" value="1"/>
</dbReference>
<dbReference type="InterPro" id="IPR013132">
    <property type="entry name" value="PseI/NeuA/B-like_N"/>
</dbReference>
<accession>A0A1F4Y0Q1</accession>